<dbReference type="PANTHER" id="PTHR21666">
    <property type="entry name" value="PEPTIDASE-RELATED"/>
    <property type="match status" value="1"/>
</dbReference>
<name>A0A1E5IH25_ENDTX</name>
<comment type="caution">
    <text evidence="4">The sequence shown here is derived from an EMBL/GenBank/DDBJ whole genome shotgun (WGS) entry which is preliminary data.</text>
</comment>
<dbReference type="InterPro" id="IPR011055">
    <property type="entry name" value="Dup_hybrid_motif"/>
</dbReference>
<reference evidence="4 5" key="1">
    <citation type="submission" date="2015-11" db="EMBL/GenBank/DDBJ databases">
        <title>Evidence for parallel genomic evolution in an endosymbiosis of termite gut flagellates.</title>
        <authorList>
            <person name="Zheng H."/>
        </authorList>
    </citation>
    <scope>NUCLEOTIDE SEQUENCE [LARGE SCALE GENOMIC DNA]</scope>
    <source>
        <strain evidence="4 5">CET450</strain>
    </source>
</reference>
<dbReference type="Gene3D" id="2.70.70.10">
    <property type="entry name" value="Glucose Permease (Domain IIA)"/>
    <property type="match status" value="1"/>
</dbReference>
<sequence>MRKIFTLLFLLFYSFVSVSGHDEDIKLQSKKLSEVKKSIKEKEQKKNKFIHQEGIFRNQLKSINDSIEKTEKKLAKLSVDIKTAQHNLENFSKAYNAASSRSAVWNKAILDDIRLFNKMTFSFSYEQNPVEYKIRRKSLEYKKENFEKEKKSAVISVINMEKSEKSKKDLLNMHRKESKLAERHKEQRKEKNKGLKIASNGKLAAEQEIRALNESARALQNLIDKINEASKKKRISAVRSPVVHAKRKKSLPWPVNGKVVVDFGKNKHPYLDTRVISNGIKIDAADFSQVKSVESGIVVFAGQFGSYGKIIIIDHSDSNFGVYGLLDKIFVKVEQKVSRGAVIAELGNGENSVLYFEIRHNSVPDDPMLWLQAK</sequence>
<feature type="domain" description="M23ase beta-sheet core" evidence="3">
    <location>
        <begin position="277"/>
        <end position="367"/>
    </location>
</feature>
<dbReference type="EMBL" id="LNVX01000594">
    <property type="protein sequence ID" value="OEG69695.1"/>
    <property type="molecule type" value="Genomic_DNA"/>
</dbReference>
<dbReference type="GO" id="GO:0004222">
    <property type="term" value="F:metalloendopeptidase activity"/>
    <property type="evidence" value="ECO:0007669"/>
    <property type="project" value="TreeGrafter"/>
</dbReference>
<evidence type="ECO:0000313" key="5">
    <source>
        <dbReference type="Proteomes" id="UP000095237"/>
    </source>
</evidence>
<dbReference type="CDD" id="cd12797">
    <property type="entry name" value="M23_peptidase"/>
    <property type="match status" value="1"/>
</dbReference>
<evidence type="ECO:0000256" key="1">
    <source>
        <dbReference type="ARBA" id="ARBA00022729"/>
    </source>
</evidence>
<dbReference type="InterPro" id="IPR016047">
    <property type="entry name" value="M23ase_b-sheet_dom"/>
</dbReference>
<dbReference type="Proteomes" id="UP000095237">
    <property type="component" value="Unassembled WGS sequence"/>
</dbReference>
<keyword evidence="1" id="KW-0732">Signal</keyword>
<proteinExistence type="predicted"/>
<evidence type="ECO:0000256" key="2">
    <source>
        <dbReference type="SAM" id="Coils"/>
    </source>
</evidence>
<keyword evidence="5" id="KW-1185">Reference proteome</keyword>
<protein>
    <recommendedName>
        <fullName evidence="3">M23ase beta-sheet core domain-containing protein</fullName>
    </recommendedName>
</protein>
<dbReference type="PANTHER" id="PTHR21666:SF289">
    <property type="entry name" value="L-ALA--D-GLU ENDOPEPTIDASE"/>
    <property type="match status" value="1"/>
</dbReference>
<dbReference type="InterPro" id="IPR050570">
    <property type="entry name" value="Cell_wall_metabolism_enzyme"/>
</dbReference>
<evidence type="ECO:0000259" key="3">
    <source>
        <dbReference type="Pfam" id="PF01551"/>
    </source>
</evidence>
<dbReference type="Pfam" id="PF01551">
    <property type="entry name" value="Peptidase_M23"/>
    <property type="match status" value="1"/>
</dbReference>
<organism evidence="4 5">
    <name type="scientific">Endomicrobium trichonymphae</name>
    <dbReference type="NCBI Taxonomy" id="1408204"/>
    <lineage>
        <taxon>Bacteria</taxon>
        <taxon>Pseudomonadati</taxon>
        <taxon>Elusimicrobiota</taxon>
        <taxon>Endomicrobiia</taxon>
        <taxon>Endomicrobiales</taxon>
        <taxon>Endomicrobiaceae</taxon>
        <taxon>Candidatus Endomicrobiellum</taxon>
    </lineage>
</organism>
<accession>A0A1E5IH25</accession>
<evidence type="ECO:0000313" key="4">
    <source>
        <dbReference type="EMBL" id="OEG69695.1"/>
    </source>
</evidence>
<feature type="coiled-coil region" evidence="2">
    <location>
        <begin position="202"/>
        <end position="232"/>
    </location>
</feature>
<gene>
    <name evidence="4" type="ORF">ATZ36_08015</name>
</gene>
<keyword evidence="2" id="KW-0175">Coiled coil</keyword>
<dbReference type="SUPFAM" id="SSF51261">
    <property type="entry name" value="Duplicated hybrid motif"/>
    <property type="match status" value="1"/>
</dbReference>
<dbReference type="AlphaFoldDB" id="A0A1E5IH25"/>
<feature type="coiled-coil region" evidence="2">
    <location>
        <begin position="25"/>
        <end position="94"/>
    </location>
</feature>